<dbReference type="KEGG" id="oih:OB0807"/>
<feature type="transmembrane region" description="Helical" evidence="5">
    <location>
        <begin position="12"/>
        <end position="30"/>
    </location>
</feature>
<proteinExistence type="predicted"/>
<reference evidence="6 7" key="2">
    <citation type="journal article" date="2002" name="Nucleic Acids Res.">
        <title>Genome sequence of Oceanobacillus iheyensis isolated from the Iheya Ridge and its unexpected adaptive capabilities to extreme environments.</title>
        <authorList>
            <person name="Takami H."/>
            <person name="Takaki Y."/>
            <person name="Uchiyama I."/>
        </authorList>
    </citation>
    <scope>NUCLEOTIDE SEQUENCE [LARGE SCALE GENOMIC DNA]</scope>
    <source>
        <strain evidence="7">DSM 14371 / CIP 107618 / JCM 11309 / KCTC 3954 / HTE831</strain>
    </source>
</reference>
<keyword evidence="7" id="KW-1185">Reference proteome</keyword>
<reference evidence="6 7" key="1">
    <citation type="journal article" date="2001" name="FEMS Microbiol. Lett.">
        <title>Oceanobacillus iheyensis gen. nov., sp. nov., a deep-sea extremely halotolerant and alkaliphilic species isolated from a depth of 1050 m on the Iheya Ridge.</title>
        <authorList>
            <person name="Lu J."/>
            <person name="Nogi Y."/>
            <person name="Takami H."/>
        </authorList>
    </citation>
    <scope>NUCLEOTIDE SEQUENCE [LARGE SCALE GENOMIC DNA]</scope>
    <source>
        <strain evidence="7">DSM 14371 / CIP 107618 / JCM 11309 / KCTC 3954 / HTE831</strain>
    </source>
</reference>
<keyword evidence="3 5" id="KW-1133">Transmembrane helix</keyword>
<dbReference type="Pfam" id="PF04688">
    <property type="entry name" value="Holin_SPP1"/>
    <property type="match status" value="1"/>
</dbReference>
<protein>
    <submittedName>
        <fullName evidence="6">Hypothetical conserved protein</fullName>
    </submittedName>
</protein>
<evidence type="ECO:0000313" key="7">
    <source>
        <dbReference type="Proteomes" id="UP000000822"/>
    </source>
</evidence>
<evidence type="ECO:0000313" key="6">
    <source>
        <dbReference type="EMBL" id="BAC12763.1"/>
    </source>
</evidence>
<name>Q8ES36_OCEIH</name>
<dbReference type="Proteomes" id="UP000000822">
    <property type="component" value="Chromosome"/>
</dbReference>
<keyword evidence="2 5" id="KW-0812">Transmembrane</keyword>
<dbReference type="AlphaFoldDB" id="Q8ES36"/>
<dbReference type="eggNOG" id="ENOG5033B7V">
    <property type="taxonomic scope" value="Bacteria"/>
</dbReference>
<organism evidence="6 7">
    <name type="scientific">Oceanobacillus iheyensis (strain DSM 14371 / CIP 107618 / JCM 11309 / KCTC 3954 / HTE831)</name>
    <dbReference type="NCBI Taxonomy" id="221109"/>
    <lineage>
        <taxon>Bacteria</taxon>
        <taxon>Bacillati</taxon>
        <taxon>Bacillota</taxon>
        <taxon>Bacilli</taxon>
        <taxon>Bacillales</taxon>
        <taxon>Bacillaceae</taxon>
        <taxon>Oceanobacillus</taxon>
    </lineage>
</organism>
<comment type="subcellular location">
    <subcellularLocation>
        <location evidence="1">Membrane</location>
    </subcellularLocation>
</comment>
<gene>
    <name evidence="6" type="ordered locus">OB0807</name>
</gene>
<dbReference type="EMBL" id="BA000028">
    <property type="protein sequence ID" value="BAC12763.1"/>
    <property type="molecule type" value="Genomic_DNA"/>
</dbReference>
<keyword evidence="4 5" id="KW-0472">Membrane</keyword>
<evidence type="ECO:0000256" key="5">
    <source>
        <dbReference type="SAM" id="Phobius"/>
    </source>
</evidence>
<dbReference type="HOGENOM" id="CLU_174074_2_1_9"/>
<evidence type="ECO:0000256" key="4">
    <source>
        <dbReference type="ARBA" id="ARBA00023136"/>
    </source>
</evidence>
<dbReference type="InterPro" id="IPR006479">
    <property type="entry name" value="Holin"/>
</dbReference>
<sequence>MRAALESINNKWVRLFILLVVFANTVSMLFGHQLIPFTNEEIATGLSVLALALSEIWNHWKNNSYTKSAKEADKYLKQLKI</sequence>
<dbReference type="OrthoDB" id="2353897at2"/>
<evidence type="ECO:0000256" key="3">
    <source>
        <dbReference type="ARBA" id="ARBA00022989"/>
    </source>
</evidence>
<dbReference type="RefSeq" id="WP_011065213.1">
    <property type="nucleotide sequence ID" value="NC_004193.1"/>
</dbReference>
<dbReference type="STRING" id="221109.gene:10733028"/>
<evidence type="ECO:0000256" key="1">
    <source>
        <dbReference type="ARBA" id="ARBA00004370"/>
    </source>
</evidence>
<accession>Q8ES36</accession>
<evidence type="ECO:0000256" key="2">
    <source>
        <dbReference type="ARBA" id="ARBA00022692"/>
    </source>
</evidence>
<dbReference type="GO" id="GO:0016020">
    <property type="term" value="C:membrane"/>
    <property type="evidence" value="ECO:0007669"/>
    <property type="project" value="UniProtKB-SubCell"/>
</dbReference>